<sequence>MARIDLRIAVAVMGVLTVLACSDKKEAPAPAYPSAPAPSAVPPAPAPEVTPPAPAPAEQPAPQAQPAPAPRPAELPAAPTVTPPPRPAPRPAETAKPSDTAKPAPAPAPSPAPAPVQAAPAPAPAPAPAAAAHAKVGPQKCKMCHRVQFESWSASPHAQKGLDCEGCHGNGGDYWTASVMRDRAKAVAAGLVLPDLASCRKCHATDEARFARVHAHK</sequence>
<organism evidence="2 3">
    <name type="scientific">Anaeromyxobacter dehalogenans (strain ATCC BAA-258 / DSM 21875 / 2CP-1)</name>
    <dbReference type="NCBI Taxonomy" id="455488"/>
    <lineage>
        <taxon>Bacteria</taxon>
        <taxon>Pseudomonadati</taxon>
        <taxon>Myxococcota</taxon>
        <taxon>Myxococcia</taxon>
        <taxon>Myxococcales</taxon>
        <taxon>Cystobacterineae</taxon>
        <taxon>Anaeromyxobacteraceae</taxon>
        <taxon>Anaeromyxobacter</taxon>
    </lineage>
</organism>
<reference evidence="2" key="1">
    <citation type="submission" date="2009-01" db="EMBL/GenBank/DDBJ databases">
        <title>Complete sequence of Anaeromyxobacter dehalogenans 2CP-1.</title>
        <authorList>
            <consortium name="US DOE Joint Genome Institute"/>
            <person name="Lucas S."/>
            <person name="Copeland A."/>
            <person name="Lapidus A."/>
            <person name="Glavina del Rio T."/>
            <person name="Dalin E."/>
            <person name="Tice H."/>
            <person name="Bruce D."/>
            <person name="Goodwin L."/>
            <person name="Pitluck S."/>
            <person name="Saunders E."/>
            <person name="Brettin T."/>
            <person name="Detter J.C."/>
            <person name="Han C."/>
            <person name="Larimer F."/>
            <person name="Land M."/>
            <person name="Hauser L."/>
            <person name="Kyrpides N."/>
            <person name="Ovchinnikova G."/>
            <person name="Beliaev A.S."/>
            <person name="Richardson P."/>
        </authorList>
    </citation>
    <scope>NUCLEOTIDE SEQUENCE</scope>
    <source>
        <strain evidence="2">2CP-1</strain>
    </source>
</reference>
<dbReference type="PROSITE" id="PS51257">
    <property type="entry name" value="PROKAR_LIPOPROTEIN"/>
    <property type="match status" value="1"/>
</dbReference>
<dbReference type="HOGENOM" id="CLU_1292223_0_0_7"/>
<gene>
    <name evidence="2" type="ordered locus">A2cp1_0765</name>
</gene>
<feature type="compositionally biased region" description="Low complexity" evidence="1">
    <location>
        <begin position="91"/>
        <end position="103"/>
    </location>
</feature>
<keyword evidence="3" id="KW-1185">Reference proteome</keyword>
<feature type="region of interest" description="Disordered" evidence="1">
    <location>
        <begin position="26"/>
        <end position="131"/>
    </location>
</feature>
<evidence type="ECO:0000313" key="2">
    <source>
        <dbReference type="EMBL" id="ACL64119.1"/>
    </source>
</evidence>
<feature type="compositionally biased region" description="Pro residues" evidence="1">
    <location>
        <begin position="104"/>
        <end position="114"/>
    </location>
</feature>
<dbReference type="Proteomes" id="UP000007089">
    <property type="component" value="Chromosome"/>
</dbReference>
<dbReference type="EMBL" id="CP001359">
    <property type="protein sequence ID" value="ACL64119.1"/>
    <property type="molecule type" value="Genomic_DNA"/>
</dbReference>
<dbReference type="InterPro" id="IPR036280">
    <property type="entry name" value="Multihaem_cyt_sf"/>
</dbReference>
<feature type="compositionally biased region" description="Pro residues" evidence="1">
    <location>
        <begin position="81"/>
        <end position="90"/>
    </location>
</feature>
<protein>
    <submittedName>
        <fullName evidence="2">Uncharacterized protein</fullName>
    </submittedName>
</protein>
<accession>B8JDM4</accession>
<dbReference type="SUPFAM" id="SSF48695">
    <property type="entry name" value="Multiheme cytochromes"/>
    <property type="match status" value="1"/>
</dbReference>
<dbReference type="KEGG" id="acp:A2cp1_0765"/>
<dbReference type="Gene3D" id="1.10.287.3080">
    <property type="match status" value="1"/>
</dbReference>
<feature type="compositionally biased region" description="Pro residues" evidence="1">
    <location>
        <begin position="30"/>
        <end position="73"/>
    </location>
</feature>
<proteinExistence type="predicted"/>
<dbReference type="AlphaFoldDB" id="B8JDM4"/>
<evidence type="ECO:0000313" key="3">
    <source>
        <dbReference type="Proteomes" id="UP000007089"/>
    </source>
</evidence>
<evidence type="ECO:0000256" key="1">
    <source>
        <dbReference type="SAM" id="MobiDB-lite"/>
    </source>
</evidence>
<name>B8JDM4_ANAD2</name>
<dbReference type="RefSeq" id="WP_012632140.1">
    <property type="nucleotide sequence ID" value="NC_011891.1"/>
</dbReference>